<proteinExistence type="inferred from homology"/>
<dbReference type="InterPro" id="IPR024403">
    <property type="entry name" value="DHOase_cat"/>
</dbReference>
<dbReference type="PANTHER" id="PTHR43668:SF4">
    <property type="entry name" value="ALLANTOINASE"/>
    <property type="match status" value="1"/>
</dbReference>
<evidence type="ECO:0000313" key="10">
    <source>
        <dbReference type="Proteomes" id="UP000000430"/>
    </source>
</evidence>
<dbReference type="CDD" id="cd01318">
    <property type="entry name" value="DHOase_IIb"/>
    <property type="match status" value="1"/>
</dbReference>
<dbReference type="InterPro" id="IPR006680">
    <property type="entry name" value="Amidohydro-rel"/>
</dbReference>
<dbReference type="GO" id="GO:0004151">
    <property type="term" value="F:dihydroorotase activity"/>
    <property type="evidence" value="ECO:0007669"/>
    <property type="project" value="UniProtKB-EC"/>
</dbReference>
<dbReference type="SUPFAM" id="SSF51338">
    <property type="entry name" value="Composite domain of metallo-dependent hydrolases"/>
    <property type="match status" value="1"/>
</dbReference>
<feature type="domain" description="Dihydroorotase catalytic" evidence="8">
    <location>
        <begin position="49"/>
        <end position="120"/>
    </location>
</feature>
<dbReference type="InterPro" id="IPR032466">
    <property type="entry name" value="Metal_Hydrolase"/>
</dbReference>
<dbReference type="GO" id="GO:0006145">
    <property type="term" value="P:purine nucleobase catabolic process"/>
    <property type="evidence" value="ECO:0007669"/>
    <property type="project" value="TreeGrafter"/>
</dbReference>
<evidence type="ECO:0000259" key="8">
    <source>
        <dbReference type="Pfam" id="PF12890"/>
    </source>
</evidence>
<dbReference type="GO" id="GO:0005737">
    <property type="term" value="C:cytoplasm"/>
    <property type="evidence" value="ECO:0007669"/>
    <property type="project" value="TreeGrafter"/>
</dbReference>
<dbReference type="Pfam" id="PF01979">
    <property type="entry name" value="Amidohydro_1"/>
    <property type="match status" value="1"/>
</dbReference>
<evidence type="ECO:0000256" key="5">
    <source>
        <dbReference type="ARBA" id="ARBA00022801"/>
    </source>
</evidence>
<dbReference type="NCBIfam" id="NF006688">
    <property type="entry name" value="PRK09236.1"/>
    <property type="match status" value="1"/>
</dbReference>
<evidence type="ECO:0000256" key="1">
    <source>
        <dbReference type="ARBA" id="ARBA00001947"/>
    </source>
</evidence>
<dbReference type="KEGG" id="aci:ACIAD1419"/>
<name>Q6FCC7_ACIAD</name>
<dbReference type="PANTHER" id="PTHR43668">
    <property type="entry name" value="ALLANTOINASE"/>
    <property type="match status" value="1"/>
</dbReference>
<dbReference type="Gene3D" id="2.30.40.10">
    <property type="entry name" value="Urease, subunit C, domain 1"/>
    <property type="match status" value="1"/>
</dbReference>
<dbReference type="EC" id="3.5.2.3" evidence="9"/>
<evidence type="ECO:0000256" key="6">
    <source>
        <dbReference type="ARBA" id="ARBA00022975"/>
    </source>
</evidence>
<dbReference type="SUPFAM" id="SSF51556">
    <property type="entry name" value="Metallo-dependent hydrolases"/>
    <property type="match status" value="1"/>
</dbReference>
<feature type="domain" description="Amidohydrolase-related" evidence="7">
    <location>
        <begin position="230"/>
        <end position="424"/>
    </location>
</feature>
<dbReference type="EMBL" id="CR543861">
    <property type="protein sequence ID" value="CAG68284.1"/>
    <property type="molecule type" value="Genomic_DNA"/>
</dbReference>
<dbReference type="STRING" id="202950.GCA_001485005_01175"/>
<evidence type="ECO:0000313" key="9">
    <source>
        <dbReference type="EMBL" id="CAG68284.1"/>
    </source>
</evidence>
<protein>
    <submittedName>
        <fullName evidence="9">Putative dihydroorotase</fullName>
        <ecNumber evidence="9">3.5.2.3</ecNumber>
    </submittedName>
</protein>
<keyword evidence="5 9" id="KW-0378">Hydrolase</keyword>
<dbReference type="PROSITE" id="PS00483">
    <property type="entry name" value="DIHYDROOROTASE_2"/>
    <property type="match status" value="1"/>
</dbReference>
<sequence length="444" mass="49605">MPDIMIRNANMINEGQSKFCDVLIKNGRIAKIQSSISSINNAKEIEANGRWLLPGMIDDQVHFRDPGSPHKGCIASESAAATIGGITSYMDMPNTQPPTLDLDALQAKKTIASQTSIANYAFHFGVSADNLEIIKQLDPTLVSGVKVFMGASTGNMLVDDPKTLGLLFANVPTILLSHCESSPIISQNEKLFREKFGEDIDASCHPIIRNEECCYQSSKMAVELAKKFNTQLHVLHLTTARELALFEDKPLHEKRITAEVCIHHLHFDDRDYKQLNHLIKCNPSIKAVSDKEALIQAIANTNLLDIIGTDHAPHTLDEKQRSYFQAPAGLPLVQHALPALLELVADQKMTIENVVKKTSHQVADLFRIKERGYIREGYWADLVLIDKNPLIVAQQPNFMRCGWTPFIHQTFRHQVATTIVSGQIAWHNQQLFLNCKGHALEIDR</sequence>
<dbReference type="HOGENOM" id="CLU_015572_1_1_6"/>
<dbReference type="AlphaFoldDB" id="Q6FCC7"/>
<gene>
    <name evidence="9" type="ordered locus">ACIAD1419</name>
</gene>
<dbReference type="InterPro" id="IPR011059">
    <property type="entry name" value="Metal-dep_hydrolase_composite"/>
</dbReference>
<comment type="similarity">
    <text evidence="3">Belongs to the metallo-dependent hydrolases superfamily. DHOase family. Class I DHOase subfamily.</text>
</comment>
<dbReference type="Proteomes" id="UP000000430">
    <property type="component" value="Chromosome"/>
</dbReference>
<dbReference type="eggNOG" id="COG0044">
    <property type="taxonomic scope" value="Bacteria"/>
</dbReference>
<evidence type="ECO:0000256" key="4">
    <source>
        <dbReference type="ARBA" id="ARBA00022723"/>
    </source>
</evidence>
<dbReference type="InterPro" id="IPR002195">
    <property type="entry name" value="Dihydroorotase_CS"/>
</dbReference>
<evidence type="ECO:0000256" key="3">
    <source>
        <dbReference type="ARBA" id="ARBA00010286"/>
    </source>
</evidence>
<dbReference type="Pfam" id="PF12890">
    <property type="entry name" value="DHOase"/>
    <property type="match status" value="1"/>
</dbReference>
<keyword evidence="6" id="KW-0665">Pyrimidine biosynthesis</keyword>
<organism evidence="9 10">
    <name type="scientific">Acinetobacter baylyi (strain ATCC 33305 / BD413 / ADP1)</name>
    <dbReference type="NCBI Taxonomy" id="62977"/>
    <lineage>
        <taxon>Bacteria</taxon>
        <taxon>Pseudomonadati</taxon>
        <taxon>Pseudomonadota</taxon>
        <taxon>Gammaproteobacteria</taxon>
        <taxon>Moraxellales</taxon>
        <taxon>Moraxellaceae</taxon>
        <taxon>Acinetobacter</taxon>
    </lineage>
</organism>
<evidence type="ECO:0000259" key="7">
    <source>
        <dbReference type="Pfam" id="PF01979"/>
    </source>
</evidence>
<dbReference type="GO" id="GO:0046872">
    <property type="term" value="F:metal ion binding"/>
    <property type="evidence" value="ECO:0007669"/>
    <property type="project" value="UniProtKB-KW"/>
</dbReference>
<keyword evidence="4" id="KW-0479">Metal-binding</keyword>
<accession>Q6FCC7</accession>
<dbReference type="Gene3D" id="3.20.20.140">
    <property type="entry name" value="Metal-dependent hydrolases"/>
    <property type="match status" value="1"/>
</dbReference>
<comment type="cofactor">
    <cofactor evidence="1">
        <name>Zn(2+)</name>
        <dbReference type="ChEBI" id="CHEBI:29105"/>
    </cofactor>
</comment>
<evidence type="ECO:0000256" key="2">
    <source>
        <dbReference type="ARBA" id="ARBA00002368"/>
    </source>
</evidence>
<dbReference type="InterPro" id="IPR050138">
    <property type="entry name" value="DHOase/Allantoinase_Hydrolase"/>
</dbReference>
<dbReference type="GO" id="GO:0004038">
    <property type="term" value="F:allantoinase activity"/>
    <property type="evidence" value="ECO:0007669"/>
    <property type="project" value="TreeGrafter"/>
</dbReference>
<reference evidence="9 10" key="1">
    <citation type="journal article" date="2004" name="Nucleic Acids Res.">
        <title>Unique features revealed by the genome sequence of Acinetobacter sp. ADP1, a versatile and naturally transformation competent bacterium.</title>
        <authorList>
            <person name="Barbe V."/>
            <person name="Vallenet D."/>
            <person name="Fonknechten N."/>
            <person name="Kreimeyer A."/>
            <person name="Oztas S."/>
            <person name="Labarre L."/>
            <person name="Cruveiller S."/>
            <person name="Robert C."/>
            <person name="Duprat S."/>
            <person name="Wincker P."/>
            <person name="Ornston L.N."/>
            <person name="Weissenbach J."/>
            <person name="Marliere P."/>
            <person name="Cohen G.N."/>
            <person name="Medigue C."/>
        </authorList>
    </citation>
    <scope>NUCLEOTIDE SEQUENCE [LARGE SCALE GENOMIC DNA]</scope>
    <source>
        <strain evidence="10">ATCC 33305 / BD413 / ADP1</strain>
    </source>
</reference>
<comment type="function">
    <text evidence="2">Catalyzes the reversible cyclization of carbamoyl aspartate to dihydroorotate.</text>
</comment>